<keyword evidence="3 6" id="KW-0418">Kinase</keyword>
<evidence type="ECO:0000256" key="3">
    <source>
        <dbReference type="ARBA" id="ARBA00022777"/>
    </source>
</evidence>
<proteinExistence type="inferred from homology"/>
<dbReference type="PANTHER" id="PTHR43095">
    <property type="entry name" value="SUGAR KINASE"/>
    <property type="match status" value="1"/>
</dbReference>
<protein>
    <submittedName>
        <fullName evidence="6">Xylulose kinase</fullName>
    </submittedName>
</protein>
<dbReference type="Gene3D" id="3.30.420.40">
    <property type="match status" value="2"/>
</dbReference>
<evidence type="ECO:0000259" key="5">
    <source>
        <dbReference type="Pfam" id="PF02782"/>
    </source>
</evidence>
<accession>A0A7C4PT44</accession>
<feature type="domain" description="Carbohydrate kinase FGGY C-terminal" evidence="5">
    <location>
        <begin position="316"/>
        <end position="511"/>
    </location>
</feature>
<evidence type="ECO:0000256" key="1">
    <source>
        <dbReference type="ARBA" id="ARBA00009156"/>
    </source>
</evidence>
<dbReference type="AlphaFoldDB" id="A0A7C4PT44"/>
<evidence type="ECO:0000313" key="6">
    <source>
        <dbReference type="EMBL" id="HGS22110.1"/>
    </source>
</evidence>
<dbReference type="InterPro" id="IPR050406">
    <property type="entry name" value="FGGY_Carb_Kinase"/>
</dbReference>
<dbReference type="GO" id="GO:0016301">
    <property type="term" value="F:kinase activity"/>
    <property type="evidence" value="ECO:0007669"/>
    <property type="project" value="UniProtKB-KW"/>
</dbReference>
<feature type="domain" description="Carbohydrate kinase FGGY N-terminal" evidence="4">
    <location>
        <begin position="57"/>
        <end position="303"/>
    </location>
</feature>
<sequence>MAGRRSSPRYCTSPLRSILIGWLKLPKNCVRRWCMFRGPKSQPVKKFTGRVRVKQAYLIGVDLGTSSTKAALYTAAGQKVAEATLEVPLYYPRPGVVEQENDDFYATAAQTVKTCLQQSGIDPRQVAAIAFDSQMAGIGAVDEAYRPAIRFDSWLDMRCQPYIDFLNAHHAERITRLTGCPPTCDHGPKILWWKEEQPEAYRRIVKFLPPSAYVAGKMAQLRGEEAFMDVTFLHFTGFSDAQRGGWSDELCGLLGVDPSKLPRIVEPWQVIGEVREQAAQDFGLAAGTPIAAGCGDTAANALGAGITRAGMLFDVAGTASVLAGCTDRFVADTAHRALLTMRSVIPGLWHPLAYIAGGGLALRWFRDQFYNTRRGRPLTTENDLYAEMIAEALKAPPGCDGLFFSPHLGGRICPAQPAMRGAWLGFSWGHTQAHFIRAVLESVAYEYAFYLSILRELVPDLQWQEARVAGGGARSPAWNQIKADVLGVPYRALQGSEFGAWGSALIAGKAAGLFTDLAAMAEEHARLIEPGYPPEPERQAFYASRVEQYIRWQELLDWGFRAP</sequence>
<keyword evidence="2" id="KW-0808">Transferase</keyword>
<dbReference type="InterPro" id="IPR000577">
    <property type="entry name" value="Carb_kinase_FGGY"/>
</dbReference>
<dbReference type="PANTHER" id="PTHR43095:SF5">
    <property type="entry name" value="XYLULOSE KINASE"/>
    <property type="match status" value="1"/>
</dbReference>
<gene>
    <name evidence="6" type="ORF">ENT37_09600</name>
</gene>
<dbReference type="SUPFAM" id="SSF53067">
    <property type="entry name" value="Actin-like ATPase domain"/>
    <property type="match status" value="2"/>
</dbReference>
<name>A0A7C4PT44_9CHLR</name>
<dbReference type="Pfam" id="PF00370">
    <property type="entry name" value="FGGY_N"/>
    <property type="match status" value="1"/>
</dbReference>
<dbReference type="Pfam" id="PF02782">
    <property type="entry name" value="FGGY_C"/>
    <property type="match status" value="1"/>
</dbReference>
<reference evidence="6" key="1">
    <citation type="journal article" date="2020" name="mSystems">
        <title>Genome- and Community-Level Interaction Insights into Carbon Utilization and Element Cycling Functions of Hydrothermarchaeota in Hydrothermal Sediment.</title>
        <authorList>
            <person name="Zhou Z."/>
            <person name="Liu Y."/>
            <person name="Xu W."/>
            <person name="Pan J."/>
            <person name="Luo Z.H."/>
            <person name="Li M."/>
        </authorList>
    </citation>
    <scope>NUCLEOTIDE SEQUENCE [LARGE SCALE GENOMIC DNA]</scope>
    <source>
        <strain evidence="6">SpSt-573</strain>
    </source>
</reference>
<dbReference type="InterPro" id="IPR043129">
    <property type="entry name" value="ATPase_NBD"/>
</dbReference>
<dbReference type="PIRSF" id="PIRSF000538">
    <property type="entry name" value="GlpK"/>
    <property type="match status" value="1"/>
</dbReference>
<dbReference type="GO" id="GO:0005975">
    <property type="term" value="P:carbohydrate metabolic process"/>
    <property type="evidence" value="ECO:0007669"/>
    <property type="project" value="InterPro"/>
</dbReference>
<comment type="similarity">
    <text evidence="1">Belongs to the FGGY kinase family.</text>
</comment>
<dbReference type="InterPro" id="IPR018485">
    <property type="entry name" value="FGGY_C"/>
</dbReference>
<dbReference type="EMBL" id="DSYK01000466">
    <property type="protein sequence ID" value="HGS22110.1"/>
    <property type="molecule type" value="Genomic_DNA"/>
</dbReference>
<dbReference type="InterPro" id="IPR018484">
    <property type="entry name" value="FGGY_N"/>
</dbReference>
<evidence type="ECO:0000259" key="4">
    <source>
        <dbReference type="Pfam" id="PF00370"/>
    </source>
</evidence>
<dbReference type="CDD" id="cd00366">
    <property type="entry name" value="ASKHA_NBD_FGGY"/>
    <property type="match status" value="1"/>
</dbReference>
<organism evidence="6">
    <name type="scientific">Anaerolinea thermolimosa</name>
    <dbReference type="NCBI Taxonomy" id="229919"/>
    <lineage>
        <taxon>Bacteria</taxon>
        <taxon>Bacillati</taxon>
        <taxon>Chloroflexota</taxon>
        <taxon>Anaerolineae</taxon>
        <taxon>Anaerolineales</taxon>
        <taxon>Anaerolineaceae</taxon>
        <taxon>Anaerolinea</taxon>
    </lineage>
</organism>
<evidence type="ECO:0000256" key="2">
    <source>
        <dbReference type="ARBA" id="ARBA00022679"/>
    </source>
</evidence>
<comment type="caution">
    <text evidence="6">The sequence shown here is derived from an EMBL/GenBank/DDBJ whole genome shotgun (WGS) entry which is preliminary data.</text>
</comment>